<dbReference type="Proteomes" id="UP001172101">
    <property type="component" value="Unassembled WGS sequence"/>
</dbReference>
<evidence type="ECO:0000313" key="9">
    <source>
        <dbReference type="Proteomes" id="UP001172101"/>
    </source>
</evidence>
<name>A0AA40A4S3_9PEZI</name>
<dbReference type="EMBL" id="JAUIRO010000006">
    <property type="protein sequence ID" value="KAK0709274.1"/>
    <property type="molecule type" value="Genomic_DNA"/>
</dbReference>
<sequence>MRRLPRLGSSATVAALPMSSTACLRTPAASLFKCEIALTSATQPHSVPRQRHQVWANRFQSQRRCLSSAPPPPASTPEKAVDGASDVDTQNIQLSASQSRRRLRARLPKTDLTIPRKQRTVPRPADIPDAEYVPAESGLGLEEVGGLEGWWDNPAHWGPSKNYVGFGLQEKVMDAALLQVLARKALVEAIALKDKFESKIKNYRRVDPTPAEFRMAELVRISSKEILVAEDGSPTMAQHDVYKTLKALSHRLPVAEGEVLPKPVGPEMTPEEAKELLESWDRNWKAASIEDPALRFYLVKRIQRLTGHVIPDAKLVGVRHMGGLLSVLVKPPKALKLAELITTKSLLPTLPNVKIYPRRVTPVDKEKMVGRWKLIQKELQERGLPVVGTEGYGAAVEKKWVTGN</sequence>
<protein>
    <recommendedName>
        <fullName evidence="6">Large ribosomal subunit protein mL50</fullName>
    </recommendedName>
</protein>
<evidence type="ECO:0000313" key="8">
    <source>
        <dbReference type="EMBL" id="KAK0709274.1"/>
    </source>
</evidence>
<dbReference type="AlphaFoldDB" id="A0AA40A4S3"/>
<keyword evidence="5" id="KW-0687">Ribonucleoprotein</keyword>
<evidence type="ECO:0000256" key="5">
    <source>
        <dbReference type="ARBA" id="ARBA00023274"/>
    </source>
</evidence>
<dbReference type="Pfam" id="PF10501">
    <property type="entry name" value="Ribosomal_L50"/>
    <property type="match status" value="1"/>
</dbReference>
<dbReference type="PROSITE" id="PS51257">
    <property type="entry name" value="PROKAR_LIPOPROTEIN"/>
    <property type="match status" value="1"/>
</dbReference>
<accession>A0AA40A4S3</accession>
<comment type="caution">
    <text evidence="8">The sequence shown here is derived from an EMBL/GenBank/DDBJ whole genome shotgun (WGS) entry which is preliminary data.</text>
</comment>
<organism evidence="8 9">
    <name type="scientific">Lasiosphaeria miniovina</name>
    <dbReference type="NCBI Taxonomy" id="1954250"/>
    <lineage>
        <taxon>Eukaryota</taxon>
        <taxon>Fungi</taxon>
        <taxon>Dikarya</taxon>
        <taxon>Ascomycota</taxon>
        <taxon>Pezizomycotina</taxon>
        <taxon>Sordariomycetes</taxon>
        <taxon>Sordariomycetidae</taxon>
        <taxon>Sordariales</taxon>
        <taxon>Lasiosphaeriaceae</taxon>
        <taxon>Lasiosphaeria</taxon>
    </lineage>
</organism>
<dbReference type="GO" id="GO:0005739">
    <property type="term" value="C:mitochondrion"/>
    <property type="evidence" value="ECO:0007669"/>
    <property type="project" value="UniProtKB-SubCell"/>
</dbReference>
<evidence type="ECO:0000256" key="4">
    <source>
        <dbReference type="ARBA" id="ARBA00023128"/>
    </source>
</evidence>
<proteinExistence type="inferred from homology"/>
<dbReference type="GeneID" id="85321717"/>
<evidence type="ECO:0000256" key="3">
    <source>
        <dbReference type="ARBA" id="ARBA00022980"/>
    </source>
</evidence>
<keyword evidence="4" id="KW-0496">Mitochondrion</keyword>
<keyword evidence="3" id="KW-0689">Ribosomal protein</keyword>
<reference evidence="8" key="1">
    <citation type="submission" date="2023-06" db="EMBL/GenBank/DDBJ databases">
        <title>Genome-scale phylogeny and comparative genomics of the fungal order Sordariales.</title>
        <authorList>
            <consortium name="Lawrence Berkeley National Laboratory"/>
            <person name="Hensen N."/>
            <person name="Bonometti L."/>
            <person name="Westerberg I."/>
            <person name="Brannstrom I.O."/>
            <person name="Guillou S."/>
            <person name="Cros-Aarteil S."/>
            <person name="Calhoun S."/>
            <person name="Haridas S."/>
            <person name="Kuo A."/>
            <person name="Mondo S."/>
            <person name="Pangilinan J."/>
            <person name="Riley R."/>
            <person name="LaButti K."/>
            <person name="Andreopoulos B."/>
            <person name="Lipzen A."/>
            <person name="Chen C."/>
            <person name="Yanf M."/>
            <person name="Daum C."/>
            <person name="Ng V."/>
            <person name="Clum A."/>
            <person name="Steindorff A."/>
            <person name="Ohm R."/>
            <person name="Martin F."/>
            <person name="Silar P."/>
            <person name="Natvig D."/>
            <person name="Lalanne C."/>
            <person name="Gautier V."/>
            <person name="Ament-velasquez S.L."/>
            <person name="Kruys A."/>
            <person name="Hutchinson M.I."/>
            <person name="Powell A.J."/>
            <person name="Barry K."/>
            <person name="Miller A.N."/>
            <person name="Grigoriev I.V."/>
            <person name="Debuchy R."/>
            <person name="Gladieux P."/>
            <person name="Thoren M.H."/>
            <person name="Johannesson H."/>
        </authorList>
    </citation>
    <scope>NUCLEOTIDE SEQUENCE</scope>
    <source>
        <strain evidence="8">SMH2392-1A</strain>
    </source>
</reference>
<dbReference type="GO" id="GO:1990904">
    <property type="term" value="C:ribonucleoprotein complex"/>
    <property type="evidence" value="ECO:0007669"/>
    <property type="project" value="UniProtKB-KW"/>
</dbReference>
<dbReference type="RefSeq" id="XP_060292578.1">
    <property type="nucleotide sequence ID" value="XM_060438447.1"/>
</dbReference>
<keyword evidence="9" id="KW-1185">Reference proteome</keyword>
<dbReference type="GO" id="GO:0005840">
    <property type="term" value="C:ribosome"/>
    <property type="evidence" value="ECO:0007669"/>
    <property type="project" value="UniProtKB-KW"/>
</dbReference>
<comment type="similarity">
    <text evidence="2">Belongs to the mitochondrion-specific ribosomal protein mL50 family.</text>
</comment>
<comment type="subcellular location">
    <subcellularLocation>
        <location evidence="1">Mitochondrion</location>
    </subcellularLocation>
</comment>
<gene>
    <name evidence="8" type="ORF">B0T26DRAFT_653314</name>
</gene>
<evidence type="ECO:0000256" key="1">
    <source>
        <dbReference type="ARBA" id="ARBA00004173"/>
    </source>
</evidence>
<evidence type="ECO:0000256" key="6">
    <source>
        <dbReference type="ARBA" id="ARBA00035183"/>
    </source>
</evidence>
<evidence type="ECO:0000256" key="2">
    <source>
        <dbReference type="ARBA" id="ARBA00008860"/>
    </source>
</evidence>
<feature type="region of interest" description="Disordered" evidence="7">
    <location>
        <begin position="61"/>
        <end position="89"/>
    </location>
</feature>
<dbReference type="InterPro" id="IPR018305">
    <property type="entry name" value="Ribosomal_m50"/>
</dbReference>
<evidence type="ECO:0000256" key="7">
    <source>
        <dbReference type="SAM" id="MobiDB-lite"/>
    </source>
</evidence>